<dbReference type="Pfam" id="PF01753">
    <property type="entry name" value="zf-MYND"/>
    <property type="match status" value="1"/>
</dbReference>
<proteinExistence type="predicted"/>
<evidence type="ECO:0000256" key="3">
    <source>
        <dbReference type="ARBA" id="ARBA00022833"/>
    </source>
</evidence>
<keyword evidence="3" id="KW-0862">Zinc</keyword>
<name>A0AAV2Z0G4_9STRA</name>
<feature type="compositionally biased region" description="Low complexity" evidence="5">
    <location>
        <begin position="65"/>
        <end position="79"/>
    </location>
</feature>
<reference evidence="7" key="2">
    <citation type="journal article" date="2023" name="Microbiol Resour">
        <title>Decontamination and Annotation of the Draft Genome Sequence of the Oomycete Lagenidium giganteum ARSEF 373.</title>
        <authorList>
            <person name="Morgan W.R."/>
            <person name="Tartar A."/>
        </authorList>
    </citation>
    <scope>NUCLEOTIDE SEQUENCE</scope>
    <source>
        <strain evidence="7">ARSEF 373</strain>
    </source>
</reference>
<dbReference type="SUPFAM" id="SSF144232">
    <property type="entry name" value="HIT/MYND zinc finger-like"/>
    <property type="match status" value="1"/>
</dbReference>
<evidence type="ECO:0000313" key="8">
    <source>
        <dbReference type="Proteomes" id="UP001146120"/>
    </source>
</evidence>
<feature type="region of interest" description="Disordered" evidence="5">
    <location>
        <begin position="65"/>
        <end position="209"/>
    </location>
</feature>
<protein>
    <recommendedName>
        <fullName evidence="6">MYND-type domain-containing protein</fullName>
    </recommendedName>
</protein>
<feature type="domain" description="MYND-type" evidence="6">
    <location>
        <begin position="16"/>
        <end position="53"/>
    </location>
</feature>
<evidence type="ECO:0000313" key="7">
    <source>
        <dbReference type="EMBL" id="DAZ98976.1"/>
    </source>
</evidence>
<evidence type="ECO:0000259" key="6">
    <source>
        <dbReference type="PROSITE" id="PS50865"/>
    </source>
</evidence>
<dbReference type="Gene3D" id="6.10.140.2220">
    <property type="match status" value="1"/>
</dbReference>
<reference evidence="7" key="1">
    <citation type="submission" date="2022-11" db="EMBL/GenBank/DDBJ databases">
        <authorList>
            <person name="Morgan W.R."/>
            <person name="Tartar A."/>
        </authorList>
    </citation>
    <scope>NUCLEOTIDE SEQUENCE</scope>
    <source>
        <strain evidence="7">ARSEF 373</strain>
    </source>
</reference>
<keyword evidence="1" id="KW-0479">Metal-binding</keyword>
<organism evidence="7 8">
    <name type="scientific">Lagenidium giganteum</name>
    <dbReference type="NCBI Taxonomy" id="4803"/>
    <lineage>
        <taxon>Eukaryota</taxon>
        <taxon>Sar</taxon>
        <taxon>Stramenopiles</taxon>
        <taxon>Oomycota</taxon>
        <taxon>Peronosporomycetes</taxon>
        <taxon>Pythiales</taxon>
        <taxon>Pythiaceae</taxon>
    </lineage>
</organism>
<feature type="compositionally biased region" description="Basic and acidic residues" evidence="5">
    <location>
        <begin position="124"/>
        <end position="158"/>
    </location>
</feature>
<accession>A0AAV2Z0G4</accession>
<evidence type="ECO:0000256" key="5">
    <source>
        <dbReference type="SAM" id="MobiDB-lite"/>
    </source>
</evidence>
<dbReference type="EMBL" id="DAKRPA010000093">
    <property type="protein sequence ID" value="DAZ98976.1"/>
    <property type="molecule type" value="Genomic_DNA"/>
</dbReference>
<keyword evidence="8" id="KW-1185">Reference proteome</keyword>
<dbReference type="PROSITE" id="PS50865">
    <property type="entry name" value="ZF_MYND_2"/>
    <property type="match status" value="1"/>
</dbReference>
<evidence type="ECO:0000256" key="1">
    <source>
        <dbReference type="ARBA" id="ARBA00022723"/>
    </source>
</evidence>
<feature type="compositionally biased region" description="Basic and acidic residues" evidence="5">
    <location>
        <begin position="98"/>
        <end position="109"/>
    </location>
</feature>
<comment type="caution">
    <text evidence="7">The sequence shown here is derived from an EMBL/GenBank/DDBJ whole genome shotgun (WGS) entry which is preliminary data.</text>
</comment>
<gene>
    <name evidence="7" type="ORF">N0F65_000508</name>
</gene>
<dbReference type="InterPro" id="IPR002893">
    <property type="entry name" value="Znf_MYND"/>
</dbReference>
<feature type="compositionally biased region" description="Basic residues" evidence="5">
    <location>
        <begin position="178"/>
        <end position="192"/>
    </location>
</feature>
<evidence type="ECO:0000256" key="2">
    <source>
        <dbReference type="ARBA" id="ARBA00022771"/>
    </source>
</evidence>
<dbReference type="AlphaFoldDB" id="A0AAV2Z0G4"/>
<keyword evidence="2 4" id="KW-0863">Zinc-finger</keyword>
<sequence length="505" mass="56383">MGSSDSLGEKKPRKVCLACGREGVSNRCGGCRKVFFCNVACQRAAWIAHRPVCVETAERAARAAMQQAREQQQQQLAAQKQREEEASLCHSDQSHAMGKRDDTKHELQRHARAWSADDSAGDDSAAHDNRHKPRCTERVSEDAEPPCRAKQEDAENIKEQGNVDAADEADNAQATKASKSKKKKHKKKKRSNSVHTPRSAQMSDAPKNRSVSFCVRKHVTWGDVQAREFTRFPGGGGAVPYDGTWALGLGRPISDVQLGTVLEVDEWRQEELKARTKELSKSKRSQVREGETRQFDYRRGASNPLFSRLTERERKELFIANEKKKQESLQDAPITRGRAHSSASTTSCGSDDDDIDHQDFACVSIEQLDEFAKIRDSRDGACGCSCGDLLKKVSKMNVKRLHAFLADRNVVVKSHSKPEVMAMAKAIALREQNCTNSKDCECLRNGIGCHLNACVGCAGDCHNPLPVYKYNKDTVVKYRRELLSKWRDAEKSDAKQQQQQPICVS</sequence>
<dbReference type="Proteomes" id="UP001146120">
    <property type="component" value="Unassembled WGS sequence"/>
</dbReference>
<evidence type="ECO:0000256" key="4">
    <source>
        <dbReference type="PROSITE-ProRule" id="PRU00134"/>
    </source>
</evidence>
<dbReference type="PROSITE" id="PS01360">
    <property type="entry name" value="ZF_MYND_1"/>
    <property type="match status" value="1"/>
</dbReference>
<dbReference type="GO" id="GO:0008270">
    <property type="term" value="F:zinc ion binding"/>
    <property type="evidence" value="ECO:0007669"/>
    <property type="project" value="UniProtKB-KW"/>
</dbReference>
<feature type="region of interest" description="Disordered" evidence="5">
    <location>
        <begin position="328"/>
        <end position="351"/>
    </location>
</feature>